<proteinExistence type="predicted"/>
<organism evidence="1 2">
    <name type="scientific">Candidatus Argoarchaeum ethanivorans</name>
    <dbReference type="NCBI Taxonomy" id="2608793"/>
    <lineage>
        <taxon>Archaea</taxon>
        <taxon>Methanobacteriati</taxon>
        <taxon>Methanobacteriota</taxon>
        <taxon>Stenosarchaea group</taxon>
        <taxon>Methanomicrobia</taxon>
        <taxon>Methanosarcinales</taxon>
        <taxon>Methanosarcinales incertae sedis</taxon>
        <taxon>GOM Arc I cluster</taxon>
        <taxon>Candidatus Argoarchaeum</taxon>
    </lineage>
</organism>
<dbReference type="AlphaFoldDB" id="A0A811T0H2"/>
<reference evidence="1" key="1">
    <citation type="submission" date="2020-10" db="EMBL/GenBank/DDBJ databases">
        <authorList>
            <person name="Hahn C.J."/>
            <person name="Laso-Perez R."/>
            <person name="Vulcano F."/>
            <person name="Vaziourakis K.-M."/>
            <person name="Stokke R."/>
            <person name="Steen I.H."/>
            <person name="Teske A."/>
            <person name="Boetius A."/>
            <person name="Liebeke M."/>
            <person name="Amann R."/>
            <person name="Knittel K."/>
        </authorList>
    </citation>
    <scope>NUCLEOTIDE SEQUENCE</scope>
    <source>
        <strain evidence="1">Gfbio:e3339647-f889-4370-9287-4fb5cb688e4c:AG392E03_GoMArc1</strain>
    </source>
</reference>
<sequence>MNINRHILQGDKAEVMDRIGHCLNQFEKAKNFKKNINWATEVCHAVTIEELIGALVSAEQELKK</sequence>
<name>A0A811T0H2_9EURY</name>
<accession>A0A811T0H2</accession>
<dbReference type="Proteomes" id="UP000606624">
    <property type="component" value="Unassembled WGS sequence"/>
</dbReference>
<protein>
    <submittedName>
        <fullName evidence="1">Uncharacterized protein</fullName>
    </submittedName>
</protein>
<evidence type="ECO:0000313" key="2">
    <source>
        <dbReference type="Proteomes" id="UP000606624"/>
    </source>
</evidence>
<comment type="caution">
    <text evidence="1">The sequence shown here is derived from an EMBL/GenBank/DDBJ whole genome shotgun (WGS) entry which is preliminary data.</text>
</comment>
<dbReference type="EMBL" id="CAJHIN010000006">
    <property type="protein sequence ID" value="CAD6490263.1"/>
    <property type="molecule type" value="Genomic_DNA"/>
</dbReference>
<gene>
    <name evidence="1" type="ORF">KFBDDELM_00142</name>
</gene>
<evidence type="ECO:0000313" key="1">
    <source>
        <dbReference type="EMBL" id="CAD6490263.1"/>
    </source>
</evidence>